<evidence type="ECO:0000313" key="3">
    <source>
        <dbReference type="EMBL" id="AKH46995.1"/>
    </source>
</evidence>
<sequence length="429" mass="49681">MNTGLQRKQRNYKKKWITMQTIEIPVEFKRLFDKDWREAAIYGGRFSLKSHTVARVLLVRARQQKTRVACFREFQNSITESSHQLLSDLIKKYELTDFQVTDKSIINKVNGSDFLFKGLHRNEQSIKSIEGINIAWVEEAQTVSKSSLEVLTPTVREQGSQIIYTYNRLIERDPVHERLVIEGRPNSLVLNLNYDIALKYGWMPDTIRLEMEDDKAKRPGLYKHKWLGLPNNVEGRIYQDWEIIDEIPHEARIWRYGLDFGYSVDPSVLVAIYEYHGGYILDEIFYRKGMSNKSMSDLINNLPNQALTIGDGQDDKSIDEMATYGVQIIPAKKGPGSKAQGIQIVQNQKISVTRRSHRTIEAYQNYCWALDVRNNLHQPVPDDTIHEWSNSMDAIRYGFNGLAGNARGQQIQQQRFESNKTNFLNSSNK</sequence>
<dbReference type="Pfam" id="PF04466">
    <property type="entry name" value="Terminase_3"/>
    <property type="match status" value="1"/>
</dbReference>
<feature type="domain" description="Phage terminase large subunit N-terminal" evidence="1">
    <location>
        <begin position="41"/>
        <end position="228"/>
    </location>
</feature>
<dbReference type="PANTHER" id="PTHR39184:SF1">
    <property type="entry name" value="PBSX PHAGE TERMINASE LARGE SUBUNIT"/>
    <property type="match status" value="1"/>
</dbReference>
<name>A0A0F7L4V5_9VIRU</name>
<accession>A0A0F7L4V5</accession>
<dbReference type="InterPro" id="IPR052380">
    <property type="entry name" value="Viral_DNA_packaging_terminase"/>
</dbReference>
<dbReference type="InterPro" id="IPR006437">
    <property type="entry name" value="Phage_terminase_lsu"/>
</dbReference>
<dbReference type="NCBIfam" id="TIGR01547">
    <property type="entry name" value="phage_term_2"/>
    <property type="match status" value="1"/>
</dbReference>
<evidence type="ECO:0000259" key="1">
    <source>
        <dbReference type="Pfam" id="PF04466"/>
    </source>
</evidence>
<proteinExistence type="predicted"/>
<evidence type="ECO:0000259" key="2">
    <source>
        <dbReference type="Pfam" id="PF17288"/>
    </source>
</evidence>
<reference evidence="3" key="2">
    <citation type="submission" date="2015-03" db="EMBL/GenBank/DDBJ databases">
        <authorList>
            <person name="Chow C.-E.T."/>
            <person name="Winget D.M."/>
            <person name="White R.A.III."/>
            <person name="Hallam S.J."/>
            <person name="Suttle C.A."/>
        </authorList>
    </citation>
    <scope>NUCLEOTIDE SEQUENCE</scope>
    <source>
        <strain evidence="3">Anoxic2_4</strain>
    </source>
</reference>
<reference evidence="3" key="1">
    <citation type="journal article" date="2015" name="Front. Microbiol.">
        <title>Combining genomic sequencing methods to explore viral diversity and reveal potential virus-host interactions.</title>
        <authorList>
            <person name="Chow C.E."/>
            <person name="Winget D.M."/>
            <person name="White R.A.III."/>
            <person name="Hallam S.J."/>
            <person name="Suttle C.A."/>
        </authorList>
    </citation>
    <scope>NUCLEOTIDE SEQUENCE</scope>
    <source>
        <strain evidence="3">Anoxic2_4</strain>
    </source>
</reference>
<dbReference type="EMBL" id="KR029588">
    <property type="protein sequence ID" value="AKH46995.1"/>
    <property type="molecule type" value="Genomic_DNA"/>
</dbReference>
<dbReference type="Gene3D" id="3.30.420.280">
    <property type="match status" value="1"/>
</dbReference>
<dbReference type="InterPro" id="IPR027417">
    <property type="entry name" value="P-loop_NTPase"/>
</dbReference>
<dbReference type="PANTHER" id="PTHR39184">
    <property type="match status" value="1"/>
</dbReference>
<dbReference type="InterPro" id="IPR035412">
    <property type="entry name" value="Terminase_L_N"/>
</dbReference>
<dbReference type="Pfam" id="PF17288">
    <property type="entry name" value="Terminase_3C"/>
    <property type="match status" value="1"/>
</dbReference>
<organism evidence="3">
    <name type="scientific">uncultured marine virus</name>
    <dbReference type="NCBI Taxonomy" id="186617"/>
    <lineage>
        <taxon>Viruses</taxon>
        <taxon>environmental samples</taxon>
    </lineage>
</organism>
<protein>
    <submittedName>
        <fullName evidence="3">Phage terminase, large subunit</fullName>
    </submittedName>
</protein>
<feature type="domain" description="Phage terminase large subunit C-terminal" evidence="2">
    <location>
        <begin position="280"/>
        <end position="399"/>
    </location>
</feature>
<dbReference type="Gene3D" id="3.40.50.300">
    <property type="entry name" value="P-loop containing nucleotide triphosphate hydrolases"/>
    <property type="match status" value="1"/>
</dbReference>
<dbReference type="InterPro" id="IPR035413">
    <property type="entry name" value="Terminase_L_C"/>
</dbReference>